<dbReference type="OrthoDB" id="5380721at2"/>
<dbReference type="STRING" id="1121409.SAMN02745124_02582"/>
<evidence type="ECO:0000313" key="4">
    <source>
        <dbReference type="Proteomes" id="UP000184139"/>
    </source>
</evidence>
<evidence type="ECO:0000259" key="2">
    <source>
        <dbReference type="PROSITE" id="PS51664"/>
    </source>
</evidence>
<proteinExistence type="predicted"/>
<evidence type="ECO:0000313" key="3">
    <source>
        <dbReference type="EMBL" id="SHH91897.1"/>
    </source>
</evidence>
<dbReference type="InterPro" id="IPR011990">
    <property type="entry name" value="TPR-like_helical_dom_sf"/>
</dbReference>
<dbReference type="SUPFAM" id="SSF48452">
    <property type="entry name" value="TPR-like"/>
    <property type="match status" value="1"/>
</dbReference>
<keyword evidence="1" id="KW-0802">TPR repeat</keyword>
<keyword evidence="4" id="KW-1185">Reference proteome</keyword>
<dbReference type="InterPro" id="IPR003776">
    <property type="entry name" value="YcaO-like_dom"/>
</dbReference>
<dbReference type="Gene3D" id="1.25.40.10">
    <property type="entry name" value="Tetratricopeptide repeat domain"/>
    <property type="match status" value="1"/>
</dbReference>
<dbReference type="PROSITE" id="PS50005">
    <property type="entry name" value="TPR"/>
    <property type="match status" value="3"/>
</dbReference>
<dbReference type="NCBIfam" id="TIGR00702">
    <property type="entry name" value="YcaO-type kinase domain"/>
    <property type="match status" value="1"/>
</dbReference>
<feature type="domain" description="YcaO" evidence="2">
    <location>
        <begin position="79"/>
        <end position="420"/>
    </location>
</feature>
<organism evidence="3 4">
    <name type="scientific">Desulfofustis glycolicus DSM 9705</name>
    <dbReference type="NCBI Taxonomy" id="1121409"/>
    <lineage>
        <taxon>Bacteria</taxon>
        <taxon>Pseudomonadati</taxon>
        <taxon>Thermodesulfobacteriota</taxon>
        <taxon>Desulfobulbia</taxon>
        <taxon>Desulfobulbales</taxon>
        <taxon>Desulfocapsaceae</taxon>
        <taxon>Desulfofustis</taxon>
    </lineage>
</organism>
<sequence>MRTDSIIFNDCFKTFTRDQDKALSPEQTVAQFFQKIKQFEIDIVSEVKRIDNGRLDIPVYFSVCTDEARALTGTRKQMGKGASPMQAKASACMELAERFSFFSFVNDETNFIRGDYRQVRDLGYQVLDPSWLLKSVRDEHLNAEELLELLSGIPLRWTMATRVADGETLLIPFSWFYAINEFNGPSAGNTIEEAALQGLCEVVERHVCSLINQHRLVTPLIDLESVTDPVAKELLDKFKRCNIDLYCADFSLDTGISTVGALAIDRSSFPERSEIVYTAGTTPHPEKALIRAITEVAQLAGDFNTGANYVASGLPKPLSMDEVRYLTESPQRTTVGRMADLSDDNMRVEIERCLDVLKEIGLEVFMIDVSQPRLDIPALYTIIPGAQFRERSVRRDAGLFAAKLLNELVDDAELVTAKLDRMEALLPEAYYLWFYRGVAAYNQKEPERALACFQQALTLQPEQEDLPYILSYQGQALKDLQRYDDAIKALQRGCREDDERPDIHNLLGFCYFKKQDFQTAISHFERAVQLNPASAMDYANLGVNHRRLGHRDEALQAFTVALTLDSGIEFARSQLEEMLGEGP</sequence>
<dbReference type="InterPro" id="IPR019734">
    <property type="entry name" value="TPR_rpt"/>
</dbReference>
<dbReference type="PROSITE" id="PS51664">
    <property type="entry name" value="YCAO"/>
    <property type="match status" value="1"/>
</dbReference>
<dbReference type="Proteomes" id="UP000184139">
    <property type="component" value="Unassembled WGS sequence"/>
</dbReference>
<evidence type="ECO:0000256" key="1">
    <source>
        <dbReference type="PROSITE-ProRule" id="PRU00339"/>
    </source>
</evidence>
<dbReference type="AlphaFoldDB" id="A0A1M5WWC6"/>
<dbReference type="Gene3D" id="3.30.40.250">
    <property type="match status" value="1"/>
</dbReference>
<dbReference type="Pfam" id="PF02624">
    <property type="entry name" value="YcaO"/>
    <property type="match status" value="1"/>
</dbReference>
<dbReference type="GO" id="GO:0005840">
    <property type="term" value="C:ribosome"/>
    <property type="evidence" value="ECO:0007669"/>
    <property type="project" value="UniProtKB-KW"/>
</dbReference>
<dbReference type="SMART" id="SM00028">
    <property type="entry name" value="TPR"/>
    <property type="match status" value="4"/>
</dbReference>
<dbReference type="RefSeq" id="WP_073376642.1">
    <property type="nucleotide sequence ID" value="NZ_FQXS01000015.1"/>
</dbReference>
<dbReference type="PROSITE" id="PS50293">
    <property type="entry name" value="TPR_REGION"/>
    <property type="match status" value="1"/>
</dbReference>
<dbReference type="Pfam" id="PF00515">
    <property type="entry name" value="TPR_1"/>
    <property type="match status" value="1"/>
</dbReference>
<protein>
    <submittedName>
        <fullName evidence="3">Ribosomal protein S12 methylthiotransferase accessory factor</fullName>
    </submittedName>
</protein>
<dbReference type="PANTHER" id="PTHR37809">
    <property type="entry name" value="RIBOSOMAL PROTEIN S12 METHYLTHIOTRANSFERASE ACCESSORY FACTOR YCAO"/>
    <property type="match status" value="1"/>
</dbReference>
<dbReference type="Gene3D" id="3.30.160.660">
    <property type="match status" value="1"/>
</dbReference>
<feature type="repeat" description="TPR" evidence="1">
    <location>
        <begin position="430"/>
        <end position="463"/>
    </location>
</feature>
<dbReference type="EMBL" id="FQXS01000015">
    <property type="protein sequence ID" value="SHH91897.1"/>
    <property type="molecule type" value="Genomic_DNA"/>
</dbReference>
<gene>
    <name evidence="3" type="ORF">SAMN02745124_02582</name>
</gene>
<dbReference type="GO" id="GO:0016740">
    <property type="term" value="F:transferase activity"/>
    <property type="evidence" value="ECO:0007669"/>
    <property type="project" value="UniProtKB-KW"/>
</dbReference>
<dbReference type="PANTHER" id="PTHR37809:SF1">
    <property type="entry name" value="RIBOSOMAL PROTEIN S12 METHYLTHIOTRANSFERASE ACCESSORY FACTOR YCAO"/>
    <property type="match status" value="1"/>
</dbReference>
<keyword evidence="3" id="KW-0808">Transferase</keyword>
<accession>A0A1M5WWC6</accession>
<dbReference type="Gene3D" id="3.30.1330.230">
    <property type="match status" value="1"/>
</dbReference>
<name>A0A1M5WWC6_9BACT</name>
<dbReference type="Pfam" id="PF13432">
    <property type="entry name" value="TPR_16"/>
    <property type="match status" value="1"/>
</dbReference>
<reference evidence="3 4" key="1">
    <citation type="submission" date="2016-11" db="EMBL/GenBank/DDBJ databases">
        <authorList>
            <person name="Jaros S."/>
            <person name="Januszkiewicz K."/>
            <person name="Wedrychowicz H."/>
        </authorList>
    </citation>
    <scope>NUCLEOTIDE SEQUENCE [LARGE SCALE GENOMIC DNA]</scope>
    <source>
        <strain evidence="3 4">DSM 9705</strain>
    </source>
</reference>
<keyword evidence="3" id="KW-0689">Ribosomal protein</keyword>
<feature type="repeat" description="TPR" evidence="1">
    <location>
        <begin position="535"/>
        <end position="568"/>
    </location>
</feature>
<keyword evidence="3" id="KW-0687">Ribonucleoprotein</keyword>
<feature type="repeat" description="TPR" evidence="1">
    <location>
        <begin position="501"/>
        <end position="534"/>
    </location>
</feature>